<gene>
    <name evidence="1" type="ORF">Pan241w_10910</name>
</gene>
<dbReference type="AlphaFoldDB" id="A0A517RAW8"/>
<organism evidence="1 2">
    <name type="scientific">Gimesia alba</name>
    <dbReference type="NCBI Taxonomy" id="2527973"/>
    <lineage>
        <taxon>Bacteria</taxon>
        <taxon>Pseudomonadati</taxon>
        <taxon>Planctomycetota</taxon>
        <taxon>Planctomycetia</taxon>
        <taxon>Planctomycetales</taxon>
        <taxon>Planctomycetaceae</taxon>
        <taxon>Gimesia</taxon>
    </lineage>
</organism>
<reference evidence="1 2" key="1">
    <citation type="submission" date="2019-02" db="EMBL/GenBank/DDBJ databases">
        <title>Deep-cultivation of Planctomycetes and their phenomic and genomic characterization uncovers novel biology.</title>
        <authorList>
            <person name="Wiegand S."/>
            <person name="Jogler M."/>
            <person name="Boedeker C."/>
            <person name="Pinto D."/>
            <person name="Vollmers J."/>
            <person name="Rivas-Marin E."/>
            <person name="Kohn T."/>
            <person name="Peeters S.H."/>
            <person name="Heuer A."/>
            <person name="Rast P."/>
            <person name="Oberbeckmann S."/>
            <person name="Bunk B."/>
            <person name="Jeske O."/>
            <person name="Meyerdierks A."/>
            <person name="Storesund J.E."/>
            <person name="Kallscheuer N."/>
            <person name="Luecker S."/>
            <person name="Lage O.M."/>
            <person name="Pohl T."/>
            <person name="Merkel B.J."/>
            <person name="Hornburger P."/>
            <person name="Mueller R.-W."/>
            <person name="Bruemmer F."/>
            <person name="Labrenz M."/>
            <person name="Spormann A.M."/>
            <person name="Op den Camp H."/>
            <person name="Overmann J."/>
            <person name="Amann R."/>
            <person name="Jetten M.S.M."/>
            <person name="Mascher T."/>
            <person name="Medema M.H."/>
            <person name="Devos D.P."/>
            <person name="Kaster A.-K."/>
            <person name="Ovreas L."/>
            <person name="Rohde M."/>
            <person name="Galperin M.Y."/>
            <person name="Jogler C."/>
        </authorList>
    </citation>
    <scope>NUCLEOTIDE SEQUENCE [LARGE SCALE GENOMIC DNA]</scope>
    <source>
        <strain evidence="1 2">Pan241w</strain>
    </source>
</reference>
<keyword evidence="2" id="KW-1185">Reference proteome</keyword>
<name>A0A517RAW8_9PLAN</name>
<sequence>MSVDTDCVVIQIGNSDDKLTQKEWSQFVAKLSEILEAYCLPIHFSGTSFSGDPWQNACWVMELPLIERSNVAGDLEKLASEFRQDSIAVMIGRFEFFGPHGLIEAPLGLKSLKKLYNQVYQSFDQECVPSVFEGKGTPLLFVSAILDDFRRRIEADTTDGDPLKNRNLMIDPVHDSQVLGVPHFAVVDVVERLEDIGLLDIWGRATCPNTGETISEAPLTDDCYKFPVDDIANCHECGQDHLIDRQTEQFYVLRKAKRTNAET</sequence>
<accession>A0A517RAW8</accession>
<dbReference type="Proteomes" id="UP000317171">
    <property type="component" value="Chromosome"/>
</dbReference>
<protein>
    <submittedName>
        <fullName evidence="1">Uncharacterized protein</fullName>
    </submittedName>
</protein>
<dbReference type="RefSeq" id="WP_145211962.1">
    <property type="nucleotide sequence ID" value="NZ_CP036269.1"/>
</dbReference>
<dbReference type="EMBL" id="CP036269">
    <property type="protein sequence ID" value="QDT41032.1"/>
    <property type="molecule type" value="Genomic_DNA"/>
</dbReference>
<proteinExistence type="predicted"/>
<evidence type="ECO:0000313" key="1">
    <source>
        <dbReference type="EMBL" id="QDT41032.1"/>
    </source>
</evidence>
<dbReference type="OrthoDB" id="9788296at2"/>
<dbReference type="KEGG" id="gaz:Pan241w_10910"/>
<evidence type="ECO:0000313" key="2">
    <source>
        <dbReference type="Proteomes" id="UP000317171"/>
    </source>
</evidence>